<keyword evidence="2" id="KW-1185">Reference proteome</keyword>
<gene>
    <name evidence="1" type="ORF">ACJMK2_025728</name>
</gene>
<organism evidence="1 2">
    <name type="scientific">Sinanodonta woodiana</name>
    <name type="common">Chinese pond mussel</name>
    <name type="synonym">Anodonta woodiana</name>
    <dbReference type="NCBI Taxonomy" id="1069815"/>
    <lineage>
        <taxon>Eukaryota</taxon>
        <taxon>Metazoa</taxon>
        <taxon>Spiralia</taxon>
        <taxon>Lophotrochozoa</taxon>
        <taxon>Mollusca</taxon>
        <taxon>Bivalvia</taxon>
        <taxon>Autobranchia</taxon>
        <taxon>Heteroconchia</taxon>
        <taxon>Palaeoheterodonta</taxon>
        <taxon>Unionida</taxon>
        <taxon>Unionoidea</taxon>
        <taxon>Unionidae</taxon>
        <taxon>Unioninae</taxon>
        <taxon>Sinanodonta</taxon>
    </lineage>
</organism>
<dbReference type="EMBL" id="JBJQND010000002">
    <property type="protein sequence ID" value="KAL3885681.1"/>
    <property type="molecule type" value="Genomic_DNA"/>
</dbReference>
<reference evidence="1 2" key="1">
    <citation type="submission" date="2024-11" db="EMBL/GenBank/DDBJ databases">
        <title>Chromosome-level genome assembly of the freshwater bivalve Anodonta woodiana.</title>
        <authorList>
            <person name="Chen X."/>
        </authorList>
    </citation>
    <scope>NUCLEOTIDE SEQUENCE [LARGE SCALE GENOMIC DNA]</scope>
    <source>
        <strain evidence="1">MN2024</strain>
        <tissue evidence="1">Gills</tissue>
    </source>
</reference>
<sequence>MSVCHGDSVQLFRNVVFVNGSVVSVYINGESQKMIGTGISWSSFVIIPKYWGRMFFDEIGTFWIRHIQRSDEHKYVLIKETDFRTTKEEVQLFVMVAPTKHCKPKLLKMDTTLSASLESDECGHPFASMKWVEYPGISYMASKDKSMIKLPSGKESGTYYACVESPALKCVTDLKLSDYCSSYVVEA</sequence>
<dbReference type="AlphaFoldDB" id="A0ABD3XHD1"/>
<protein>
    <submittedName>
        <fullName evidence="1">Uncharacterized protein</fullName>
    </submittedName>
</protein>
<evidence type="ECO:0000313" key="2">
    <source>
        <dbReference type="Proteomes" id="UP001634394"/>
    </source>
</evidence>
<proteinExistence type="predicted"/>
<name>A0ABD3XHD1_SINWO</name>
<accession>A0ABD3XHD1</accession>
<evidence type="ECO:0000313" key="1">
    <source>
        <dbReference type="EMBL" id="KAL3885681.1"/>
    </source>
</evidence>
<feature type="non-terminal residue" evidence="1">
    <location>
        <position position="187"/>
    </location>
</feature>
<dbReference type="Proteomes" id="UP001634394">
    <property type="component" value="Unassembled WGS sequence"/>
</dbReference>
<comment type="caution">
    <text evidence="1">The sequence shown here is derived from an EMBL/GenBank/DDBJ whole genome shotgun (WGS) entry which is preliminary data.</text>
</comment>